<organism evidence="1 2">
    <name type="scientific">Corynebacterium hiratae</name>
    <dbReference type="NCBI Taxonomy" id="3139423"/>
    <lineage>
        <taxon>Bacteria</taxon>
        <taxon>Bacillati</taxon>
        <taxon>Actinomycetota</taxon>
        <taxon>Actinomycetes</taxon>
        <taxon>Mycobacteriales</taxon>
        <taxon>Corynebacteriaceae</taxon>
        <taxon>Corynebacterium</taxon>
    </lineage>
</organism>
<dbReference type="EMBL" id="VKDK01000008">
    <property type="protein sequence ID" value="TRX61981.1"/>
    <property type="molecule type" value="Genomic_DNA"/>
</dbReference>
<name>A0A553FXK3_9CORY</name>
<accession>A0A553FXK3</accession>
<evidence type="ECO:0000313" key="1">
    <source>
        <dbReference type="EMBL" id="TRX61981.1"/>
    </source>
</evidence>
<protein>
    <submittedName>
        <fullName evidence="1">Uncharacterized protein</fullName>
    </submittedName>
</protein>
<reference evidence="1 2" key="1">
    <citation type="submission" date="2019-07" db="EMBL/GenBank/DDBJ databases">
        <title>Draft genome of C. aurimucosum strain 2274.</title>
        <authorList>
            <person name="Pacheco L.G.C."/>
            <person name="Aguiar E.R.G.R."/>
            <person name="Santos C.S."/>
            <person name="Rocha D.J.P.G."/>
            <person name="Sant'Anna L.O."/>
            <person name="Mattos-Guaraldi A.L."/>
            <person name="Santos L.S."/>
        </authorList>
    </citation>
    <scope>NUCLEOTIDE SEQUENCE [LARGE SCALE GENOMIC DNA]</scope>
    <source>
        <strain evidence="1 2">2274</strain>
    </source>
</reference>
<proteinExistence type="predicted"/>
<evidence type="ECO:0000313" key="2">
    <source>
        <dbReference type="Proteomes" id="UP000320443"/>
    </source>
</evidence>
<comment type="caution">
    <text evidence="1">The sequence shown here is derived from an EMBL/GenBank/DDBJ whole genome shotgun (WGS) entry which is preliminary data.</text>
</comment>
<keyword evidence="2" id="KW-1185">Reference proteome</keyword>
<sequence length="243" mass="27375">MLLSTPFELLQGPTRQYIISQFSINRVEKDQALHYEQSLEALRSSHKDILKSTVEVNLVYIGNKLPDVPNISSFISLYSPSMQWPQSKDRGKVVDFLIYEKGNPHQLTGRDKNRPNVTYSFDPLKRFRSSINWFRSGRPCPLCSIAIERSSEPKAEATIKKALTSAKNDPHKGSSKELETIQTLNILGAITDAITLGLAIKNNDPHAADTLRYAEFQDLTNGLIDTAVLPTDPKCNHERFYGK</sequence>
<dbReference type="AlphaFoldDB" id="A0A553FXK3"/>
<dbReference type="RefSeq" id="WP_144013480.1">
    <property type="nucleotide sequence ID" value="NZ_VIOG01000002.1"/>
</dbReference>
<gene>
    <name evidence="1" type="ORF">FNY97_06825</name>
</gene>
<dbReference type="Proteomes" id="UP000320443">
    <property type="component" value="Unassembled WGS sequence"/>
</dbReference>